<dbReference type="AlphaFoldDB" id="A0A5E5A5C6"/>
<dbReference type="RefSeq" id="WP_150738939.1">
    <property type="nucleotide sequence ID" value="NZ_CABPSP010000009.1"/>
</dbReference>
<dbReference type="EMBL" id="CABPSP010000009">
    <property type="protein sequence ID" value="VVE68851.1"/>
    <property type="molecule type" value="Genomic_DNA"/>
</dbReference>
<sequence length="312" mass="36062">MQNTEMTAPEITKQLVQRASTTIEMKMENWREFETKLSELSSVYDELERSLSGRHLPHLLFRGQSNARFELSTTLERYPVKIIRFSDYYDAIFGARYEIESASHTTWEMPAPHEIKDALESSIPSAPPAYEYMLYLRHHGFPSPILDWSRSPYIAAFFAFSGCAQDQTDDVAIYAYLESVGSGKASSPIGPTIATLGPYARTHRRHYLQQAEYTMCRAFVGDDWHFAQHESAMGQVEGQDILFKFELPASERSVALGTLDKFNLNAWSLYGSEEGLMETMAMRQFEFSERVRRTELRQKYESERAHRWRKKA</sequence>
<organism evidence="2 3">
    <name type="scientific">Pandoraea anapnoica</name>
    <dbReference type="NCBI Taxonomy" id="2508301"/>
    <lineage>
        <taxon>Bacteria</taxon>
        <taxon>Pseudomonadati</taxon>
        <taxon>Pseudomonadota</taxon>
        <taxon>Betaproteobacteria</taxon>
        <taxon>Burkholderiales</taxon>
        <taxon>Burkholderiaceae</taxon>
        <taxon>Pandoraea</taxon>
    </lineage>
</organism>
<protein>
    <submittedName>
        <fullName evidence="2">FRG domain-containing protein</fullName>
    </submittedName>
</protein>
<dbReference type="InterPro" id="IPR014966">
    <property type="entry name" value="FRG-dom"/>
</dbReference>
<evidence type="ECO:0000313" key="2">
    <source>
        <dbReference type="EMBL" id="VVE68851.1"/>
    </source>
</evidence>
<evidence type="ECO:0000259" key="1">
    <source>
        <dbReference type="SMART" id="SM00901"/>
    </source>
</evidence>
<name>A0A5E5A5C6_9BURK</name>
<dbReference type="Pfam" id="PF08867">
    <property type="entry name" value="FRG"/>
    <property type="match status" value="1"/>
</dbReference>
<dbReference type="SMART" id="SM00901">
    <property type="entry name" value="FRG"/>
    <property type="match status" value="1"/>
</dbReference>
<dbReference type="Proteomes" id="UP000383122">
    <property type="component" value="Unassembled WGS sequence"/>
</dbReference>
<feature type="domain" description="FRG" evidence="1">
    <location>
        <begin position="55"/>
        <end position="174"/>
    </location>
</feature>
<keyword evidence="3" id="KW-1185">Reference proteome</keyword>
<gene>
    <name evidence="2" type="ORF">PAN31117_03088</name>
</gene>
<accession>A0A5E5A5C6</accession>
<evidence type="ECO:0000313" key="3">
    <source>
        <dbReference type="Proteomes" id="UP000383122"/>
    </source>
</evidence>
<reference evidence="2 3" key="1">
    <citation type="submission" date="2019-08" db="EMBL/GenBank/DDBJ databases">
        <authorList>
            <person name="Peeters C."/>
        </authorList>
    </citation>
    <scope>NUCLEOTIDE SEQUENCE [LARGE SCALE GENOMIC DNA]</scope>
    <source>
        <strain evidence="2 3">LMG 31117</strain>
    </source>
</reference>
<proteinExistence type="predicted"/>
<dbReference type="OrthoDB" id="9816036at2"/>